<dbReference type="PANTHER" id="PTHR30068">
    <property type="entry name" value="URONATE ISOMERASE"/>
    <property type="match status" value="1"/>
</dbReference>
<feature type="domain" description="Phospholipid/glycerol acyltransferase" evidence="1">
    <location>
        <begin position="88"/>
        <end position="190"/>
    </location>
</feature>
<keyword evidence="2" id="KW-0012">Acyltransferase</keyword>
<dbReference type="AlphaFoldDB" id="A0A3P3VMQ8"/>
<keyword evidence="2" id="KW-0808">Transferase</keyword>
<dbReference type="GO" id="GO:0016746">
    <property type="term" value="F:acyltransferase activity"/>
    <property type="evidence" value="ECO:0007669"/>
    <property type="project" value="UniProtKB-KW"/>
</dbReference>
<dbReference type="Pfam" id="PF01553">
    <property type="entry name" value="Acyltransferase"/>
    <property type="match status" value="1"/>
</dbReference>
<dbReference type="GO" id="GO:0019698">
    <property type="term" value="P:D-galacturonate catabolic process"/>
    <property type="evidence" value="ECO:0007669"/>
    <property type="project" value="TreeGrafter"/>
</dbReference>
<dbReference type="PANTHER" id="PTHR30068:SF3">
    <property type="entry name" value="PHOSPHOLIPID_GLYCEROL ACYLTRANSFERASE DOMAIN-CONTAINING PROTEIN"/>
    <property type="match status" value="1"/>
</dbReference>
<sequence length="382" mass="43836">MDTYKDIRPYRDHEVREVLDRLLQDEAFIGTLSRFRFPRLSRWCAPLLNPLVRSILGRELSGVNDVHSLQVKVEGYVDRTLRKTTAAVSYEGLERLQKDRPYLFMANHRDIVMDPTFVNFAVYHQGLKTPHIAIGDNLLKQPFVSDLMRLNKSFIVNRSAQGRREKLAAFQQLSGYINDTIAGGDSIWIAQREGRAKDGNDQTDSAIIKMLAMSQKGKPFSEVIEQLHIVPVSISYEFDPCDLLKARELYETERHGSYTKQENEDDRSIVTGIVGFKGRVHLAFGEPLGAGFEDARQVAAAVDQHVWSAYRLFPINYRAFKFLQAEYEDIEPVSFTAAQLGSSQDEKAFEERLRLCPVEHRHWWLKMYAAPVANRLRLDQQG</sequence>
<comment type="caution">
    <text evidence="2">The sequence shown here is derived from an EMBL/GenBank/DDBJ whole genome shotgun (WGS) entry which is preliminary data.</text>
</comment>
<organism evidence="2 3">
    <name type="scientific">Aestuariirhabdus litorea</name>
    <dbReference type="NCBI Taxonomy" id="2528527"/>
    <lineage>
        <taxon>Bacteria</taxon>
        <taxon>Pseudomonadati</taxon>
        <taxon>Pseudomonadota</taxon>
        <taxon>Gammaproteobacteria</taxon>
        <taxon>Oceanospirillales</taxon>
        <taxon>Aestuariirhabdaceae</taxon>
        <taxon>Aestuariirhabdus</taxon>
    </lineage>
</organism>
<protein>
    <submittedName>
        <fullName evidence="2">Glycerol acyltransferase</fullName>
    </submittedName>
</protein>
<evidence type="ECO:0000313" key="2">
    <source>
        <dbReference type="EMBL" id="RRJ84042.1"/>
    </source>
</evidence>
<gene>
    <name evidence="2" type="ORF">D0544_02675</name>
</gene>
<dbReference type="InterPro" id="IPR002123">
    <property type="entry name" value="Plipid/glycerol_acylTrfase"/>
</dbReference>
<reference evidence="2 3" key="2">
    <citation type="submission" date="2018-12" db="EMBL/GenBank/DDBJ databases">
        <title>Simiduia agarivorans gen. nov., sp. nov., a marine, agarolytic bacterium isolated from shallow coastal water from Keelung, Taiwan.</title>
        <authorList>
            <person name="Shieh W.Y."/>
        </authorList>
    </citation>
    <scope>NUCLEOTIDE SEQUENCE [LARGE SCALE GENOMIC DNA]</scope>
    <source>
        <strain evidence="2 3">GTF-13</strain>
    </source>
</reference>
<dbReference type="GO" id="GO:0042840">
    <property type="term" value="P:D-glucuronate catabolic process"/>
    <property type="evidence" value="ECO:0007669"/>
    <property type="project" value="TreeGrafter"/>
</dbReference>
<name>A0A3P3VMQ8_9GAMM</name>
<dbReference type="EMBL" id="QWEZ01000001">
    <property type="protein sequence ID" value="RRJ84042.1"/>
    <property type="molecule type" value="Genomic_DNA"/>
</dbReference>
<reference evidence="2 3" key="1">
    <citation type="submission" date="2018-08" db="EMBL/GenBank/DDBJ databases">
        <authorList>
            <person name="Khan S.A."/>
        </authorList>
    </citation>
    <scope>NUCLEOTIDE SEQUENCE [LARGE SCALE GENOMIC DNA]</scope>
    <source>
        <strain evidence="2 3">GTF-13</strain>
    </source>
</reference>
<dbReference type="RefSeq" id="WP_125014469.1">
    <property type="nucleotide sequence ID" value="NZ_QWEZ01000001.1"/>
</dbReference>
<accession>A0A3P3VMQ8</accession>
<evidence type="ECO:0000313" key="3">
    <source>
        <dbReference type="Proteomes" id="UP000280792"/>
    </source>
</evidence>
<evidence type="ECO:0000259" key="1">
    <source>
        <dbReference type="Pfam" id="PF01553"/>
    </source>
</evidence>
<dbReference type="SUPFAM" id="SSF69593">
    <property type="entry name" value="Glycerol-3-phosphate (1)-acyltransferase"/>
    <property type="match status" value="1"/>
</dbReference>
<proteinExistence type="predicted"/>
<dbReference type="Proteomes" id="UP000280792">
    <property type="component" value="Unassembled WGS sequence"/>
</dbReference>
<keyword evidence="3" id="KW-1185">Reference proteome</keyword>